<reference evidence="1" key="1">
    <citation type="submission" date="2021-01" db="EMBL/GenBank/DDBJ databases">
        <title>Whole genome shotgun sequence of Demequina activiva NBRC 110675.</title>
        <authorList>
            <person name="Komaki H."/>
            <person name="Tamura T."/>
        </authorList>
    </citation>
    <scope>NUCLEOTIDE SEQUENCE</scope>
    <source>
        <strain evidence="1">NBRC 110675</strain>
    </source>
</reference>
<accession>A0A919Q3M6</accession>
<gene>
    <name evidence="1" type="ORF">Dac01nite_19530</name>
</gene>
<dbReference type="InterPro" id="IPR015018">
    <property type="entry name" value="DUF1905"/>
</dbReference>
<evidence type="ECO:0000313" key="2">
    <source>
        <dbReference type="Proteomes" id="UP000652354"/>
    </source>
</evidence>
<dbReference type="SUPFAM" id="SSF141694">
    <property type="entry name" value="AF2212/PG0164-like"/>
    <property type="match status" value="1"/>
</dbReference>
<organism evidence="1 2">
    <name type="scientific">Demequina activiva</name>
    <dbReference type="NCBI Taxonomy" id="1582364"/>
    <lineage>
        <taxon>Bacteria</taxon>
        <taxon>Bacillati</taxon>
        <taxon>Actinomycetota</taxon>
        <taxon>Actinomycetes</taxon>
        <taxon>Micrococcales</taxon>
        <taxon>Demequinaceae</taxon>
        <taxon>Demequina</taxon>
    </lineage>
</organism>
<dbReference type="InterPro" id="IPR037079">
    <property type="entry name" value="AF2212/PG0164-like_sf"/>
</dbReference>
<protein>
    <recommendedName>
        <fullName evidence="3">DUF1905 domain-containing protein</fullName>
    </recommendedName>
</protein>
<dbReference type="Gene3D" id="2.40.30.100">
    <property type="entry name" value="AF2212/PG0164-like"/>
    <property type="match status" value="1"/>
</dbReference>
<dbReference type="AlphaFoldDB" id="A0A919Q3M6"/>
<dbReference type="Pfam" id="PF08922">
    <property type="entry name" value="DUF1905"/>
    <property type="match status" value="1"/>
</dbReference>
<proteinExistence type="predicted"/>
<evidence type="ECO:0008006" key="3">
    <source>
        <dbReference type="Google" id="ProtNLM"/>
    </source>
</evidence>
<evidence type="ECO:0000313" key="1">
    <source>
        <dbReference type="EMBL" id="GIG55201.1"/>
    </source>
</evidence>
<dbReference type="EMBL" id="BONR01000004">
    <property type="protein sequence ID" value="GIG55201.1"/>
    <property type="molecule type" value="Genomic_DNA"/>
</dbReference>
<sequence length="114" mass="12009">MDGAGSDAWLESPWQAGFMSHDTGPLDHTFTAPIGVEVKGEVWACVEMPGSADFFGTGKAVRVDATVDGVPVTNAGLMVTGRGGHMLSLNAKLRKQLGKDVGDEVTVHLTQRLT</sequence>
<dbReference type="Proteomes" id="UP000652354">
    <property type="component" value="Unassembled WGS sequence"/>
</dbReference>
<keyword evidence="2" id="KW-1185">Reference proteome</keyword>
<name>A0A919Q3M6_9MICO</name>
<comment type="caution">
    <text evidence="1">The sequence shown here is derived from an EMBL/GenBank/DDBJ whole genome shotgun (WGS) entry which is preliminary data.</text>
</comment>